<dbReference type="InterPro" id="IPR005135">
    <property type="entry name" value="Endo/exonuclease/phosphatase"/>
</dbReference>
<dbReference type="Pfam" id="PF03372">
    <property type="entry name" value="Exo_endo_phos"/>
    <property type="match status" value="1"/>
</dbReference>
<dbReference type="InterPro" id="IPR036691">
    <property type="entry name" value="Endo/exonu/phosph_ase_sf"/>
</dbReference>
<evidence type="ECO:0000256" key="5">
    <source>
        <dbReference type="ARBA" id="ARBA00022723"/>
    </source>
</evidence>
<protein>
    <submittedName>
        <fullName evidence="12">DNase I-like protein</fullName>
    </submittedName>
</protein>
<evidence type="ECO:0000313" key="12">
    <source>
        <dbReference type="EMBL" id="KZV94575.1"/>
    </source>
</evidence>
<evidence type="ECO:0000256" key="3">
    <source>
        <dbReference type="ARBA" id="ARBA00004322"/>
    </source>
</evidence>
<evidence type="ECO:0000256" key="1">
    <source>
        <dbReference type="ARBA" id="ARBA00001936"/>
    </source>
</evidence>
<keyword evidence="10" id="KW-0539">Nucleus</keyword>
<evidence type="ECO:0000256" key="2">
    <source>
        <dbReference type="ARBA" id="ARBA00001946"/>
    </source>
</evidence>
<reference evidence="12 13" key="1">
    <citation type="journal article" date="2016" name="Mol. Biol. Evol.">
        <title>Comparative Genomics of Early-Diverging Mushroom-Forming Fungi Provides Insights into the Origins of Lignocellulose Decay Capabilities.</title>
        <authorList>
            <person name="Nagy L.G."/>
            <person name="Riley R."/>
            <person name="Tritt A."/>
            <person name="Adam C."/>
            <person name="Daum C."/>
            <person name="Floudas D."/>
            <person name="Sun H."/>
            <person name="Yadav J.S."/>
            <person name="Pangilinan J."/>
            <person name="Larsson K.H."/>
            <person name="Matsuura K."/>
            <person name="Barry K."/>
            <person name="Labutti K."/>
            <person name="Kuo R."/>
            <person name="Ohm R.A."/>
            <person name="Bhattacharya S.S."/>
            <person name="Shirouzu T."/>
            <person name="Yoshinaga Y."/>
            <person name="Martin F.M."/>
            <person name="Grigoriev I.V."/>
            <person name="Hibbett D.S."/>
        </authorList>
    </citation>
    <scope>NUCLEOTIDE SEQUENCE [LARGE SCALE GENOMIC DNA]</scope>
    <source>
        <strain evidence="12 13">HHB12029</strain>
    </source>
</reference>
<evidence type="ECO:0000256" key="4">
    <source>
        <dbReference type="ARBA" id="ARBA00022722"/>
    </source>
</evidence>
<sequence>MSGRLRDLFQRLSPTPTVSLPARPPSQAHTVPSSFLHFTDAAWVTVDSGFPSSSTGSTTNRVTVLTWNVWFSERAQDLRHSALLNRVLDPALGVDIACFQEVTAAFWDILRAHPSIRSDWIISDWSQQANKNWYGTAMIIRRAWLAARGPGPALDVECTIHPYHKTVLARQLLVAQLSRNGVPLLTVATTHLEHPADSDTRKGQMFIALNFFQPDVPTVWCGDTNVYSYDELFPMLENGFVDTLRAACTDAFKADDTSPETLYTTMPTRGITYPHSKSPRRIDHVLARHAVILAAGQVGKERIPNSEEYPSDHIGVYAVLQLPSS</sequence>
<keyword evidence="13" id="KW-1185">Reference proteome</keyword>
<dbReference type="STRING" id="1314781.A0A165JAM5"/>
<dbReference type="PANTHER" id="PTHR15822">
    <property type="entry name" value="TRAF AND TNF RECEPTOR-ASSOCIATED PROTEIN"/>
    <property type="match status" value="1"/>
</dbReference>
<comment type="subcellular location">
    <subcellularLocation>
        <location evidence="3">Nucleus</location>
        <location evidence="3">PML body</location>
    </subcellularLocation>
</comment>
<keyword evidence="4" id="KW-0540">Nuclease</keyword>
<dbReference type="InterPro" id="IPR051547">
    <property type="entry name" value="TDP2-like"/>
</dbReference>
<dbReference type="EMBL" id="KV425970">
    <property type="protein sequence ID" value="KZV94575.1"/>
    <property type="molecule type" value="Genomic_DNA"/>
</dbReference>
<keyword evidence="8" id="KW-0460">Magnesium</keyword>
<gene>
    <name evidence="12" type="ORF">EXIGLDRAFT_736602</name>
</gene>
<evidence type="ECO:0000256" key="9">
    <source>
        <dbReference type="ARBA" id="ARBA00023204"/>
    </source>
</evidence>
<keyword evidence="9" id="KW-0234">DNA repair</keyword>
<dbReference type="GO" id="GO:0003697">
    <property type="term" value="F:single-stranded DNA binding"/>
    <property type="evidence" value="ECO:0007669"/>
    <property type="project" value="TreeGrafter"/>
</dbReference>
<proteinExistence type="predicted"/>
<comment type="cofactor">
    <cofactor evidence="1">
        <name>Mn(2+)</name>
        <dbReference type="ChEBI" id="CHEBI:29035"/>
    </cofactor>
</comment>
<comment type="cofactor">
    <cofactor evidence="2">
        <name>Mg(2+)</name>
        <dbReference type="ChEBI" id="CHEBI:18420"/>
    </cofactor>
</comment>
<dbReference type="AlphaFoldDB" id="A0A165JAM5"/>
<evidence type="ECO:0000259" key="11">
    <source>
        <dbReference type="Pfam" id="PF03372"/>
    </source>
</evidence>
<evidence type="ECO:0000256" key="6">
    <source>
        <dbReference type="ARBA" id="ARBA00022763"/>
    </source>
</evidence>
<name>A0A165JAM5_EXIGL</name>
<feature type="domain" description="Endonuclease/exonuclease/phosphatase" evidence="11">
    <location>
        <begin position="65"/>
        <end position="313"/>
    </location>
</feature>
<accession>A0A165JAM5</accession>
<dbReference type="Proteomes" id="UP000077266">
    <property type="component" value="Unassembled WGS sequence"/>
</dbReference>
<dbReference type="GO" id="GO:0005737">
    <property type="term" value="C:cytoplasm"/>
    <property type="evidence" value="ECO:0007669"/>
    <property type="project" value="TreeGrafter"/>
</dbReference>
<keyword evidence="7" id="KW-0378">Hydrolase</keyword>
<keyword evidence="5" id="KW-0479">Metal-binding</keyword>
<dbReference type="PANTHER" id="PTHR15822:SF4">
    <property type="entry name" value="TYROSYL-DNA PHOSPHODIESTERASE 2"/>
    <property type="match status" value="1"/>
</dbReference>
<dbReference type="GO" id="GO:0006302">
    <property type="term" value="P:double-strand break repair"/>
    <property type="evidence" value="ECO:0007669"/>
    <property type="project" value="TreeGrafter"/>
</dbReference>
<dbReference type="GO" id="GO:0046872">
    <property type="term" value="F:metal ion binding"/>
    <property type="evidence" value="ECO:0007669"/>
    <property type="project" value="UniProtKB-KW"/>
</dbReference>
<dbReference type="OrthoDB" id="9975959at2759"/>
<evidence type="ECO:0000313" key="13">
    <source>
        <dbReference type="Proteomes" id="UP000077266"/>
    </source>
</evidence>
<dbReference type="GO" id="GO:0070260">
    <property type="term" value="F:5'-tyrosyl-DNA phosphodiesterase activity"/>
    <property type="evidence" value="ECO:0007669"/>
    <property type="project" value="TreeGrafter"/>
</dbReference>
<evidence type="ECO:0000256" key="10">
    <source>
        <dbReference type="ARBA" id="ARBA00023242"/>
    </source>
</evidence>
<dbReference type="InParanoid" id="A0A165JAM5"/>
<dbReference type="SUPFAM" id="SSF56219">
    <property type="entry name" value="DNase I-like"/>
    <property type="match status" value="1"/>
</dbReference>
<evidence type="ECO:0000256" key="7">
    <source>
        <dbReference type="ARBA" id="ARBA00022801"/>
    </source>
</evidence>
<evidence type="ECO:0000256" key="8">
    <source>
        <dbReference type="ARBA" id="ARBA00022842"/>
    </source>
</evidence>
<dbReference type="GO" id="GO:0004518">
    <property type="term" value="F:nuclease activity"/>
    <property type="evidence" value="ECO:0007669"/>
    <property type="project" value="UniProtKB-KW"/>
</dbReference>
<dbReference type="Gene3D" id="3.60.10.10">
    <property type="entry name" value="Endonuclease/exonuclease/phosphatase"/>
    <property type="match status" value="1"/>
</dbReference>
<organism evidence="12 13">
    <name type="scientific">Exidia glandulosa HHB12029</name>
    <dbReference type="NCBI Taxonomy" id="1314781"/>
    <lineage>
        <taxon>Eukaryota</taxon>
        <taxon>Fungi</taxon>
        <taxon>Dikarya</taxon>
        <taxon>Basidiomycota</taxon>
        <taxon>Agaricomycotina</taxon>
        <taxon>Agaricomycetes</taxon>
        <taxon>Auriculariales</taxon>
        <taxon>Exidiaceae</taxon>
        <taxon>Exidia</taxon>
    </lineage>
</organism>
<keyword evidence="6" id="KW-0227">DNA damage</keyword>